<feature type="transmembrane region" description="Helical" evidence="1">
    <location>
        <begin position="107"/>
        <end position="126"/>
    </location>
</feature>
<evidence type="ECO:0000256" key="1">
    <source>
        <dbReference type="SAM" id="Phobius"/>
    </source>
</evidence>
<comment type="caution">
    <text evidence="2">The sequence shown here is derived from an EMBL/GenBank/DDBJ whole genome shotgun (WGS) entry which is preliminary data.</text>
</comment>
<sequence length="155" mass="16559">MTESSSEHGVEAAPPGRPLTPAEQLALLEGSHAKLAAVRTRAHRRLAWFATVLGLLIGAAHVVPSVFRPDESLPAFLTAMGVYVVAVLVVTVWYLRTRTATTLGGGRRYLLGLAITMVLYAGALTLLGRETWPVALVVGLVIAAPLVIAGWWRRA</sequence>
<dbReference type="EMBL" id="BMLQ01000001">
    <property type="protein sequence ID" value="GGO41645.1"/>
    <property type="molecule type" value="Genomic_DNA"/>
</dbReference>
<proteinExistence type="predicted"/>
<keyword evidence="1" id="KW-1133">Transmembrane helix</keyword>
<dbReference type="RefSeq" id="WP_188803954.1">
    <property type="nucleotide sequence ID" value="NZ_BAAAOU010000003.1"/>
</dbReference>
<keyword evidence="1" id="KW-0472">Membrane</keyword>
<protein>
    <recommendedName>
        <fullName evidence="4">DUF2157 domain-containing protein</fullName>
    </recommendedName>
</protein>
<reference evidence="3" key="1">
    <citation type="journal article" date="2019" name="Int. J. Syst. Evol. Microbiol.">
        <title>The Global Catalogue of Microorganisms (GCM) 10K type strain sequencing project: providing services to taxonomists for standard genome sequencing and annotation.</title>
        <authorList>
            <consortium name="The Broad Institute Genomics Platform"/>
            <consortium name="The Broad Institute Genome Sequencing Center for Infectious Disease"/>
            <person name="Wu L."/>
            <person name="Ma J."/>
        </authorList>
    </citation>
    <scope>NUCLEOTIDE SEQUENCE [LARGE SCALE GENOMIC DNA]</scope>
    <source>
        <strain evidence="3">CGMCC 1.7064</strain>
    </source>
</reference>
<feature type="transmembrane region" description="Helical" evidence="1">
    <location>
        <begin position="132"/>
        <end position="152"/>
    </location>
</feature>
<gene>
    <name evidence="2" type="ORF">GCM10010977_05940</name>
</gene>
<name>A0ABQ2LQ90_9MICC</name>
<evidence type="ECO:0000313" key="2">
    <source>
        <dbReference type="EMBL" id="GGO41645.1"/>
    </source>
</evidence>
<evidence type="ECO:0000313" key="3">
    <source>
        <dbReference type="Proteomes" id="UP000642509"/>
    </source>
</evidence>
<dbReference type="Proteomes" id="UP000642509">
    <property type="component" value="Unassembled WGS sequence"/>
</dbReference>
<keyword evidence="3" id="KW-1185">Reference proteome</keyword>
<feature type="transmembrane region" description="Helical" evidence="1">
    <location>
        <begin position="46"/>
        <end position="67"/>
    </location>
</feature>
<evidence type="ECO:0008006" key="4">
    <source>
        <dbReference type="Google" id="ProtNLM"/>
    </source>
</evidence>
<accession>A0ABQ2LQ90</accession>
<feature type="transmembrane region" description="Helical" evidence="1">
    <location>
        <begin position="73"/>
        <end position="95"/>
    </location>
</feature>
<keyword evidence="1" id="KW-0812">Transmembrane</keyword>
<organism evidence="2 3">
    <name type="scientific">Citricoccus zhacaiensis</name>
    <dbReference type="NCBI Taxonomy" id="489142"/>
    <lineage>
        <taxon>Bacteria</taxon>
        <taxon>Bacillati</taxon>
        <taxon>Actinomycetota</taxon>
        <taxon>Actinomycetes</taxon>
        <taxon>Micrococcales</taxon>
        <taxon>Micrococcaceae</taxon>
        <taxon>Citricoccus</taxon>
    </lineage>
</organism>